<keyword evidence="4" id="KW-1185">Reference proteome</keyword>
<dbReference type="EMBL" id="CP027433">
    <property type="protein sequence ID" value="AVL99627.1"/>
    <property type="molecule type" value="Genomic_DNA"/>
</dbReference>
<dbReference type="AlphaFoldDB" id="A0A2S0KD65"/>
<accession>A0A2S0KD65</accession>
<keyword evidence="2" id="KW-0472">Membrane</keyword>
<feature type="transmembrane region" description="Helical" evidence="2">
    <location>
        <begin position="89"/>
        <end position="109"/>
    </location>
</feature>
<evidence type="ECO:0000256" key="2">
    <source>
        <dbReference type="SAM" id="Phobius"/>
    </source>
</evidence>
<name>A0A2S0KD65_9ACTN</name>
<dbReference type="KEGG" id="git:C6V83_04355"/>
<protein>
    <submittedName>
        <fullName evidence="3">Uncharacterized protein</fullName>
    </submittedName>
</protein>
<gene>
    <name evidence="3" type="ORF">C6V83_04355</name>
</gene>
<reference evidence="3 4" key="1">
    <citation type="submission" date="2018-03" db="EMBL/GenBank/DDBJ databases">
        <title>Characteristics and genome of n-alkane degrading marine bacteria Gordonia iterans isolated from crude oil contaminated in Tae-an, South Korea.</title>
        <authorList>
            <person name="Lee S.-S."/>
            <person name="Kim H."/>
        </authorList>
    </citation>
    <scope>NUCLEOTIDE SEQUENCE [LARGE SCALE GENOMIC DNA]</scope>
    <source>
        <strain evidence="3 4">Co17</strain>
    </source>
</reference>
<evidence type="ECO:0000313" key="3">
    <source>
        <dbReference type="EMBL" id="AVL99627.1"/>
    </source>
</evidence>
<evidence type="ECO:0000256" key="1">
    <source>
        <dbReference type="SAM" id="MobiDB-lite"/>
    </source>
</evidence>
<keyword evidence="2" id="KW-1133">Transmembrane helix</keyword>
<sequence>MNAVSPTPLPAPRLEPAGACPSPSSAWTRRRPSALGAAVRKVDRIASGILVFTQAFGVIVGTVVLASSSLSRWTTSERTAGICRSCGDLAWIGPVAGIGLSAVGGFLALRQAGRWIKPRASAGRAVIGIAVGGVVAETALLVSSFHLAGFPIA</sequence>
<feature type="transmembrane region" description="Helical" evidence="2">
    <location>
        <begin position="49"/>
        <end position="69"/>
    </location>
</feature>
<keyword evidence="2" id="KW-0812">Transmembrane</keyword>
<dbReference type="Proteomes" id="UP000239814">
    <property type="component" value="Chromosome"/>
</dbReference>
<feature type="region of interest" description="Disordered" evidence="1">
    <location>
        <begin position="1"/>
        <end position="29"/>
    </location>
</feature>
<evidence type="ECO:0000313" key="4">
    <source>
        <dbReference type="Proteomes" id="UP000239814"/>
    </source>
</evidence>
<organism evidence="3 4">
    <name type="scientific">Gordonia iterans</name>
    <dbReference type="NCBI Taxonomy" id="1004901"/>
    <lineage>
        <taxon>Bacteria</taxon>
        <taxon>Bacillati</taxon>
        <taxon>Actinomycetota</taxon>
        <taxon>Actinomycetes</taxon>
        <taxon>Mycobacteriales</taxon>
        <taxon>Gordoniaceae</taxon>
        <taxon>Gordonia</taxon>
    </lineage>
</organism>
<dbReference type="RefSeq" id="WP_105941362.1">
    <property type="nucleotide sequence ID" value="NZ_CP027433.1"/>
</dbReference>
<feature type="transmembrane region" description="Helical" evidence="2">
    <location>
        <begin position="121"/>
        <end position="148"/>
    </location>
</feature>
<proteinExistence type="predicted"/>